<evidence type="ECO:0000256" key="3">
    <source>
        <dbReference type="SAM" id="MobiDB-lite"/>
    </source>
</evidence>
<gene>
    <name evidence="5" type="primary">ctf18</name>
    <name evidence="5" type="ORF">A0H81_14221</name>
</gene>
<comment type="caution">
    <text evidence="5">The sequence shown here is derived from an EMBL/GenBank/DDBJ whole genome shotgun (WGS) entry which is preliminary data.</text>
</comment>
<dbReference type="Pfam" id="PF00004">
    <property type="entry name" value="AAA"/>
    <property type="match status" value="1"/>
</dbReference>
<reference evidence="5 6" key="1">
    <citation type="submission" date="2016-03" db="EMBL/GenBank/DDBJ databases">
        <title>Whole genome sequencing of Grifola frondosa 9006-11.</title>
        <authorList>
            <person name="Min B."/>
            <person name="Park H."/>
            <person name="Kim J.-G."/>
            <person name="Cho H."/>
            <person name="Oh Y.-L."/>
            <person name="Kong W.-S."/>
            <person name="Choi I.-G."/>
        </authorList>
    </citation>
    <scope>NUCLEOTIDE SEQUENCE [LARGE SCALE GENOMIC DNA]</scope>
    <source>
        <strain evidence="5 6">9006-11</strain>
    </source>
</reference>
<dbReference type="EMBL" id="LUGG01000041">
    <property type="protein sequence ID" value="OBZ65800.1"/>
    <property type="molecule type" value="Genomic_DNA"/>
</dbReference>
<accession>A0A1C7LMG7</accession>
<dbReference type="Gene3D" id="3.40.50.300">
    <property type="entry name" value="P-loop containing nucleotide triphosphate hydrolases"/>
    <property type="match status" value="1"/>
</dbReference>
<evidence type="ECO:0000256" key="1">
    <source>
        <dbReference type="ARBA" id="ARBA00004123"/>
    </source>
</evidence>
<evidence type="ECO:0000256" key="2">
    <source>
        <dbReference type="ARBA" id="ARBA00023242"/>
    </source>
</evidence>
<feature type="region of interest" description="Disordered" evidence="3">
    <location>
        <begin position="229"/>
        <end position="248"/>
    </location>
</feature>
<dbReference type="PANTHER" id="PTHR46765">
    <property type="entry name" value="P-LOOP CONTAINING NUCLEOSIDE TRIPHOSPHATE HYDROLASES SUPERFAMILY PROTEIN"/>
    <property type="match status" value="1"/>
</dbReference>
<dbReference type="OrthoDB" id="2195431at2759"/>
<dbReference type="AlphaFoldDB" id="A0A1C7LMG7"/>
<proteinExistence type="predicted"/>
<name>A0A1C7LMG7_GRIFR</name>
<dbReference type="STRING" id="5627.A0A1C7LMG7"/>
<dbReference type="InterPro" id="IPR003959">
    <property type="entry name" value="ATPase_AAA_core"/>
</dbReference>
<evidence type="ECO:0000313" key="6">
    <source>
        <dbReference type="Proteomes" id="UP000092993"/>
    </source>
</evidence>
<organism evidence="5 6">
    <name type="scientific">Grifola frondosa</name>
    <name type="common">Maitake</name>
    <name type="synonym">Polyporus frondosus</name>
    <dbReference type="NCBI Taxonomy" id="5627"/>
    <lineage>
        <taxon>Eukaryota</taxon>
        <taxon>Fungi</taxon>
        <taxon>Dikarya</taxon>
        <taxon>Basidiomycota</taxon>
        <taxon>Agaricomycotina</taxon>
        <taxon>Agaricomycetes</taxon>
        <taxon>Polyporales</taxon>
        <taxon>Grifolaceae</taxon>
        <taxon>Grifola</taxon>
    </lineage>
</organism>
<evidence type="ECO:0000313" key="5">
    <source>
        <dbReference type="EMBL" id="OBZ65800.1"/>
    </source>
</evidence>
<dbReference type="PANTHER" id="PTHR46765:SF1">
    <property type="entry name" value="P-LOOP CONTAINING NUCLEOSIDE TRIPHOSPHATE HYDROLASES SUPERFAMILY PROTEIN"/>
    <property type="match status" value="1"/>
</dbReference>
<dbReference type="SUPFAM" id="SSF52540">
    <property type="entry name" value="P-loop containing nucleoside triphosphate hydrolases"/>
    <property type="match status" value="1"/>
</dbReference>
<keyword evidence="6" id="KW-1185">Reference proteome</keyword>
<evidence type="ECO:0000259" key="4">
    <source>
        <dbReference type="Pfam" id="PF00004"/>
    </source>
</evidence>
<dbReference type="InterPro" id="IPR053016">
    <property type="entry name" value="CTF18-RFC_complex"/>
</dbReference>
<dbReference type="GO" id="GO:0005634">
    <property type="term" value="C:nucleus"/>
    <property type="evidence" value="ECO:0007669"/>
    <property type="project" value="UniProtKB-SubCell"/>
</dbReference>
<dbReference type="GO" id="GO:0016887">
    <property type="term" value="F:ATP hydrolysis activity"/>
    <property type="evidence" value="ECO:0007669"/>
    <property type="project" value="InterPro"/>
</dbReference>
<dbReference type="GO" id="GO:0005524">
    <property type="term" value="F:ATP binding"/>
    <property type="evidence" value="ECO:0007669"/>
    <property type="project" value="InterPro"/>
</dbReference>
<dbReference type="InterPro" id="IPR027417">
    <property type="entry name" value="P-loop_NTPase"/>
</dbReference>
<dbReference type="Proteomes" id="UP000092993">
    <property type="component" value="Unassembled WGS sequence"/>
</dbReference>
<feature type="domain" description="ATPase AAA-type core" evidence="4">
    <location>
        <begin position="252"/>
        <end position="343"/>
    </location>
</feature>
<sequence length="356" mass="39301">MTDIESIVFGKPNSLLCPPASQSNAIQEVPQVLESFAGGDLLREDTFVMGELLGGENQSISTMMESSEHLEGQSIPNESFVHTGLLSANVNDHEVDHLLHKDKTKSSPMSRIFLTRKPRRRERLIPRTGVSVDNNGKFRQLLDVPIHRLLDDLSVSAAAKLVQSDVQPAVADVAGPSDLIATADASLWVDRYRPQRFTDLLGDDRVHREVMAWVKEWDWCVFGRRKARGRKRPRDEDGDNSDEWRRPQEKLLLLSGPPGLGKTTLAHVVAQHAGYSVFEINASDARSADVVDERIRPALESGSAVGSTKPILVVIDEIDGATGGSDNSGGFIHKLIQLTYDKSKKKGECLCPQSFY</sequence>
<protein>
    <submittedName>
        <fullName evidence="5">Chromosome transmission fidelity protein 18</fullName>
    </submittedName>
</protein>
<comment type="subcellular location">
    <subcellularLocation>
        <location evidence="1">Nucleus</location>
    </subcellularLocation>
</comment>
<dbReference type="CDD" id="cd00009">
    <property type="entry name" value="AAA"/>
    <property type="match status" value="1"/>
</dbReference>
<keyword evidence="2" id="KW-0539">Nucleus</keyword>